<organism evidence="1 2">
    <name type="scientific">Rotaria socialis</name>
    <dbReference type="NCBI Taxonomy" id="392032"/>
    <lineage>
        <taxon>Eukaryota</taxon>
        <taxon>Metazoa</taxon>
        <taxon>Spiralia</taxon>
        <taxon>Gnathifera</taxon>
        <taxon>Rotifera</taxon>
        <taxon>Eurotatoria</taxon>
        <taxon>Bdelloidea</taxon>
        <taxon>Philodinida</taxon>
        <taxon>Philodinidae</taxon>
        <taxon>Rotaria</taxon>
    </lineage>
</organism>
<keyword evidence="2" id="KW-1185">Reference proteome</keyword>
<feature type="non-terminal residue" evidence="1">
    <location>
        <position position="35"/>
    </location>
</feature>
<sequence length="35" mass="3917">MWVALAVDSFVFLCRMFEQDDGTSQTSLLIDCAFG</sequence>
<dbReference type="AlphaFoldDB" id="A0A821UX44"/>
<reference evidence="1" key="1">
    <citation type="submission" date="2021-02" db="EMBL/GenBank/DDBJ databases">
        <authorList>
            <person name="Nowell W R."/>
        </authorList>
    </citation>
    <scope>NUCLEOTIDE SEQUENCE</scope>
</reference>
<name>A0A821UX44_9BILA</name>
<dbReference type="EMBL" id="CAJOBP010075305">
    <property type="protein sequence ID" value="CAF4896578.1"/>
    <property type="molecule type" value="Genomic_DNA"/>
</dbReference>
<comment type="caution">
    <text evidence="1">The sequence shown here is derived from an EMBL/GenBank/DDBJ whole genome shotgun (WGS) entry which is preliminary data.</text>
</comment>
<dbReference type="Proteomes" id="UP000663873">
    <property type="component" value="Unassembled WGS sequence"/>
</dbReference>
<gene>
    <name evidence="1" type="ORF">UJA718_LOCUS45317</name>
</gene>
<evidence type="ECO:0000313" key="1">
    <source>
        <dbReference type="EMBL" id="CAF4896578.1"/>
    </source>
</evidence>
<accession>A0A821UX44</accession>
<proteinExistence type="predicted"/>
<evidence type="ECO:0000313" key="2">
    <source>
        <dbReference type="Proteomes" id="UP000663873"/>
    </source>
</evidence>
<protein>
    <submittedName>
        <fullName evidence="1">Uncharacterized protein</fullName>
    </submittedName>
</protein>